<dbReference type="NCBIfam" id="TIGR02605">
    <property type="entry name" value="CxxC_CxxC_SSSS"/>
    <property type="match status" value="1"/>
</dbReference>
<dbReference type="OMA" id="DLRCKDC"/>
<comment type="caution">
    <text evidence="3">The sequence shown here is derived from an EMBL/GenBank/DDBJ whole genome shotgun (WGS) entry which is preliminary data.</text>
</comment>
<dbReference type="InterPro" id="IPR013429">
    <property type="entry name" value="Regulatory_FmdB_Zinc_ribbon"/>
</dbReference>
<evidence type="ECO:0000256" key="1">
    <source>
        <dbReference type="SAM" id="MobiDB-lite"/>
    </source>
</evidence>
<dbReference type="AlphaFoldDB" id="A0A101FFV5"/>
<dbReference type="Pfam" id="PF09723">
    <property type="entry name" value="Zn_ribbon_8"/>
    <property type="match status" value="1"/>
</dbReference>
<feature type="compositionally biased region" description="Low complexity" evidence="1">
    <location>
        <begin position="56"/>
        <end position="74"/>
    </location>
</feature>
<evidence type="ECO:0000313" key="3">
    <source>
        <dbReference type="EMBL" id="KUK36255.1"/>
    </source>
</evidence>
<name>A0A101FFV5_9THEO</name>
<dbReference type="EMBL" id="LGFO01000131">
    <property type="protein sequence ID" value="KUK36255.1"/>
    <property type="molecule type" value="Genomic_DNA"/>
</dbReference>
<proteinExistence type="predicted"/>
<reference evidence="4" key="1">
    <citation type="journal article" date="2015" name="MBio">
        <title>Genome-Resolved Metagenomic Analysis Reveals Roles for Candidate Phyla and Other Microbial Community Members in Biogeochemical Transformations in Oil Reservoirs.</title>
        <authorList>
            <person name="Hu P."/>
            <person name="Tom L."/>
            <person name="Singh A."/>
            <person name="Thomas B.C."/>
            <person name="Baker B.J."/>
            <person name="Piceno Y.M."/>
            <person name="Andersen G.L."/>
            <person name="Banfield J.F."/>
        </authorList>
    </citation>
    <scope>NUCLEOTIDE SEQUENCE [LARGE SCALE GENOMIC DNA]</scope>
</reference>
<gene>
    <name evidence="3" type="ORF">XD66_1032</name>
</gene>
<accession>A0A101FFV5</accession>
<feature type="domain" description="Putative regulatory protein FmdB zinc ribbon" evidence="2">
    <location>
        <begin position="1"/>
        <end position="42"/>
    </location>
</feature>
<feature type="region of interest" description="Disordered" evidence="1">
    <location>
        <begin position="50"/>
        <end position="74"/>
    </location>
</feature>
<protein>
    <submittedName>
        <fullName evidence="3">Putative regulatory protein, FmdB family</fullName>
    </submittedName>
</protein>
<sequence>MPTYDFECKNCGHRFSLFTTVSGRLRAVCPTCQSGNLQQLFTGISFVKGSGGEGGSQAASGGCSRGSCSGCPGC</sequence>
<evidence type="ECO:0000259" key="2">
    <source>
        <dbReference type="SMART" id="SM00834"/>
    </source>
</evidence>
<organism evidence="3 4">
    <name type="scientific">Thermacetogenium phaeum</name>
    <dbReference type="NCBI Taxonomy" id="85874"/>
    <lineage>
        <taxon>Bacteria</taxon>
        <taxon>Bacillati</taxon>
        <taxon>Bacillota</taxon>
        <taxon>Clostridia</taxon>
        <taxon>Thermoanaerobacterales</taxon>
        <taxon>Thermoanaerobacteraceae</taxon>
        <taxon>Thermacetogenium</taxon>
    </lineage>
</organism>
<evidence type="ECO:0000313" key="4">
    <source>
        <dbReference type="Proteomes" id="UP000053326"/>
    </source>
</evidence>
<dbReference type="Proteomes" id="UP000053326">
    <property type="component" value="Unassembled WGS sequence"/>
</dbReference>
<dbReference type="SMART" id="SM00834">
    <property type="entry name" value="CxxC_CXXC_SSSS"/>
    <property type="match status" value="1"/>
</dbReference>